<dbReference type="PANTHER" id="PTHR10815">
    <property type="entry name" value="METHYLATED-DNA--PROTEIN-CYSTEINE METHYLTRANSFERASE"/>
    <property type="match status" value="1"/>
</dbReference>
<dbReference type="EMBL" id="KL142383">
    <property type="protein sequence ID" value="KDR74240.1"/>
    <property type="molecule type" value="Genomic_DNA"/>
</dbReference>
<dbReference type="Pfam" id="PF01035">
    <property type="entry name" value="DNA_binding_1"/>
    <property type="match status" value="1"/>
</dbReference>
<evidence type="ECO:0000256" key="1">
    <source>
        <dbReference type="ARBA" id="ARBA00001286"/>
    </source>
</evidence>
<dbReference type="AlphaFoldDB" id="A0A067STG5"/>
<name>A0A067STG5_GALM3</name>
<comment type="catalytic activity">
    <reaction evidence="11">
        <text>a 6-O-methyl-2'-deoxyguanosine in DNA + L-cysteinyl-[protein] = S-methyl-L-cysteinyl-[protein] + a 2'-deoxyguanosine in DNA</text>
        <dbReference type="Rhea" id="RHEA:24000"/>
        <dbReference type="Rhea" id="RHEA-COMP:10131"/>
        <dbReference type="Rhea" id="RHEA-COMP:10132"/>
        <dbReference type="Rhea" id="RHEA-COMP:11367"/>
        <dbReference type="Rhea" id="RHEA-COMP:11368"/>
        <dbReference type="ChEBI" id="CHEBI:29950"/>
        <dbReference type="ChEBI" id="CHEBI:82612"/>
        <dbReference type="ChEBI" id="CHEBI:85445"/>
        <dbReference type="ChEBI" id="CHEBI:85448"/>
        <dbReference type="EC" id="2.1.1.63"/>
    </reaction>
</comment>
<dbReference type="Proteomes" id="UP000027222">
    <property type="component" value="Unassembled WGS sequence"/>
</dbReference>
<dbReference type="InterPro" id="IPR036388">
    <property type="entry name" value="WH-like_DNA-bd_sf"/>
</dbReference>
<dbReference type="CDD" id="cd06445">
    <property type="entry name" value="ATase"/>
    <property type="match status" value="1"/>
</dbReference>
<dbReference type="HOGENOM" id="CLU_000445_52_3_1"/>
<dbReference type="PANTHER" id="PTHR10815:SF13">
    <property type="entry name" value="METHYLATED-DNA--PROTEIN-CYSTEINE METHYLTRANSFERASE"/>
    <property type="match status" value="1"/>
</dbReference>
<evidence type="ECO:0000313" key="13">
    <source>
        <dbReference type="EMBL" id="KDR74240.1"/>
    </source>
</evidence>
<dbReference type="SUPFAM" id="SSF46767">
    <property type="entry name" value="Methylated DNA-protein cysteine methyltransferase, C-terminal domain"/>
    <property type="match status" value="1"/>
</dbReference>
<evidence type="ECO:0000256" key="8">
    <source>
        <dbReference type="ARBA" id="ARBA00023204"/>
    </source>
</evidence>
<dbReference type="InterPro" id="IPR036217">
    <property type="entry name" value="MethylDNA_cys_MeTrfase_DNAb"/>
</dbReference>
<protein>
    <recommendedName>
        <fullName evidence="4">Methylated-DNA--protein-cysteine methyltransferase</fullName>
        <ecNumber evidence="3">2.1.1.63</ecNumber>
    </recommendedName>
    <alternativeName>
        <fullName evidence="9">6-O-methylguanine-DNA methyltransferase</fullName>
    </alternativeName>
    <alternativeName>
        <fullName evidence="10">O-6-methylguanine-DNA-alkyltransferase</fullName>
    </alternativeName>
</protein>
<gene>
    <name evidence="13" type="ORF">GALMADRAFT_70668</name>
</gene>
<dbReference type="GO" id="GO:0032259">
    <property type="term" value="P:methylation"/>
    <property type="evidence" value="ECO:0007669"/>
    <property type="project" value="UniProtKB-KW"/>
</dbReference>
<dbReference type="GO" id="GO:0006281">
    <property type="term" value="P:DNA repair"/>
    <property type="evidence" value="ECO:0007669"/>
    <property type="project" value="UniProtKB-KW"/>
</dbReference>
<evidence type="ECO:0000256" key="2">
    <source>
        <dbReference type="ARBA" id="ARBA00008711"/>
    </source>
</evidence>
<evidence type="ECO:0000259" key="12">
    <source>
        <dbReference type="Pfam" id="PF01035"/>
    </source>
</evidence>
<sequence>MNSKYFPGLHLLDVNAQTPIKLEATDLTTRDIFYPLASQERDVYRTKTGKKLTAHQWAVYDFARTIPRGKVTTYKEVSSAIGGSPRSVGSALRNNPFNPYVPCHRVIASNLFIGGFFGEWGKDHKTGTRYNEKISILSQEGVHFNDNGHLLSADKVLWKA</sequence>
<comment type="catalytic activity">
    <reaction evidence="1">
        <text>a 4-O-methyl-thymidine in DNA + L-cysteinyl-[protein] = a thymidine in DNA + S-methyl-L-cysteinyl-[protein]</text>
        <dbReference type="Rhea" id="RHEA:53428"/>
        <dbReference type="Rhea" id="RHEA-COMP:10131"/>
        <dbReference type="Rhea" id="RHEA-COMP:10132"/>
        <dbReference type="Rhea" id="RHEA-COMP:13555"/>
        <dbReference type="Rhea" id="RHEA-COMP:13556"/>
        <dbReference type="ChEBI" id="CHEBI:29950"/>
        <dbReference type="ChEBI" id="CHEBI:82612"/>
        <dbReference type="ChEBI" id="CHEBI:137386"/>
        <dbReference type="ChEBI" id="CHEBI:137387"/>
        <dbReference type="EC" id="2.1.1.63"/>
    </reaction>
</comment>
<reference evidence="14" key="1">
    <citation type="journal article" date="2014" name="Proc. Natl. Acad. Sci. U.S.A.">
        <title>Extensive sampling of basidiomycete genomes demonstrates inadequacy of the white-rot/brown-rot paradigm for wood decay fungi.</title>
        <authorList>
            <person name="Riley R."/>
            <person name="Salamov A.A."/>
            <person name="Brown D.W."/>
            <person name="Nagy L.G."/>
            <person name="Floudas D."/>
            <person name="Held B.W."/>
            <person name="Levasseur A."/>
            <person name="Lombard V."/>
            <person name="Morin E."/>
            <person name="Otillar R."/>
            <person name="Lindquist E.A."/>
            <person name="Sun H."/>
            <person name="LaButti K.M."/>
            <person name="Schmutz J."/>
            <person name="Jabbour D."/>
            <person name="Luo H."/>
            <person name="Baker S.E."/>
            <person name="Pisabarro A.G."/>
            <person name="Walton J.D."/>
            <person name="Blanchette R.A."/>
            <person name="Henrissat B."/>
            <person name="Martin F."/>
            <person name="Cullen D."/>
            <person name="Hibbett D.S."/>
            <person name="Grigoriev I.V."/>
        </authorList>
    </citation>
    <scope>NUCLEOTIDE SEQUENCE [LARGE SCALE GENOMIC DNA]</scope>
    <source>
        <strain evidence="14">CBS 339.88</strain>
    </source>
</reference>
<keyword evidence="6" id="KW-0808">Transferase</keyword>
<feature type="domain" description="Methylated-DNA-[protein]-cysteine S-methyltransferase DNA binding" evidence="12">
    <location>
        <begin position="56"/>
        <end position="134"/>
    </location>
</feature>
<keyword evidence="8" id="KW-0234">DNA repair</keyword>
<dbReference type="InterPro" id="IPR014048">
    <property type="entry name" value="MethylDNA_cys_MeTrfase_DNA-bd"/>
</dbReference>
<evidence type="ECO:0000313" key="14">
    <source>
        <dbReference type="Proteomes" id="UP000027222"/>
    </source>
</evidence>
<evidence type="ECO:0000256" key="10">
    <source>
        <dbReference type="ARBA" id="ARBA00031621"/>
    </source>
</evidence>
<comment type="similarity">
    <text evidence="2">Belongs to the MGMT family.</text>
</comment>
<evidence type="ECO:0000256" key="11">
    <source>
        <dbReference type="ARBA" id="ARBA00049348"/>
    </source>
</evidence>
<dbReference type="Gene3D" id="1.10.10.10">
    <property type="entry name" value="Winged helix-like DNA-binding domain superfamily/Winged helix DNA-binding domain"/>
    <property type="match status" value="1"/>
</dbReference>
<organism evidence="13 14">
    <name type="scientific">Galerina marginata (strain CBS 339.88)</name>
    <dbReference type="NCBI Taxonomy" id="685588"/>
    <lineage>
        <taxon>Eukaryota</taxon>
        <taxon>Fungi</taxon>
        <taxon>Dikarya</taxon>
        <taxon>Basidiomycota</taxon>
        <taxon>Agaricomycotina</taxon>
        <taxon>Agaricomycetes</taxon>
        <taxon>Agaricomycetidae</taxon>
        <taxon>Agaricales</taxon>
        <taxon>Agaricineae</taxon>
        <taxon>Strophariaceae</taxon>
        <taxon>Galerina</taxon>
    </lineage>
</organism>
<keyword evidence="14" id="KW-1185">Reference proteome</keyword>
<dbReference type="InterPro" id="IPR001497">
    <property type="entry name" value="MethylDNA_cys_MeTrfase_AS"/>
</dbReference>
<evidence type="ECO:0000256" key="6">
    <source>
        <dbReference type="ARBA" id="ARBA00022679"/>
    </source>
</evidence>
<dbReference type="EC" id="2.1.1.63" evidence="3"/>
<proteinExistence type="inferred from homology"/>
<keyword evidence="7" id="KW-0227">DNA damage</keyword>
<evidence type="ECO:0000256" key="4">
    <source>
        <dbReference type="ARBA" id="ARBA00015377"/>
    </source>
</evidence>
<evidence type="ECO:0000256" key="3">
    <source>
        <dbReference type="ARBA" id="ARBA00011918"/>
    </source>
</evidence>
<evidence type="ECO:0000256" key="7">
    <source>
        <dbReference type="ARBA" id="ARBA00022763"/>
    </source>
</evidence>
<dbReference type="STRING" id="685588.A0A067STG5"/>
<evidence type="ECO:0000256" key="5">
    <source>
        <dbReference type="ARBA" id="ARBA00022603"/>
    </source>
</evidence>
<dbReference type="OrthoDB" id="1907495at2759"/>
<accession>A0A067STG5</accession>
<dbReference type="GO" id="GO:0003908">
    <property type="term" value="F:methylated-DNA-[protein]-cysteine S-methyltransferase activity"/>
    <property type="evidence" value="ECO:0007669"/>
    <property type="project" value="UniProtKB-EC"/>
</dbReference>
<keyword evidence="5" id="KW-0489">Methyltransferase</keyword>
<dbReference type="PROSITE" id="PS00374">
    <property type="entry name" value="MGMT"/>
    <property type="match status" value="1"/>
</dbReference>
<dbReference type="NCBIfam" id="TIGR00589">
    <property type="entry name" value="ogt"/>
    <property type="match status" value="1"/>
</dbReference>
<evidence type="ECO:0000256" key="9">
    <source>
        <dbReference type="ARBA" id="ARBA00030795"/>
    </source>
</evidence>